<organism evidence="9 10">
    <name type="scientific">Faecalibacterium prausnitzii</name>
    <dbReference type="NCBI Taxonomy" id="853"/>
    <lineage>
        <taxon>Bacteria</taxon>
        <taxon>Bacillati</taxon>
        <taxon>Bacillota</taxon>
        <taxon>Clostridia</taxon>
        <taxon>Eubacteriales</taxon>
        <taxon>Oscillospiraceae</taxon>
        <taxon>Faecalibacterium</taxon>
    </lineage>
</organism>
<dbReference type="GO" id="GO:0006508">
    <property type="term" value="P:proteolysis"/>
    <property type="evidence" value="ECO:0007669"/>
    <property type="project" value="UniProtKB-KW"/>
</dbReference>
<evidence type="ECO:0000256" key="3">
    <source>
        <dbReference type="ARBA" id="ARBA00022801"/>
    </source>
</evidence>
<dbReference type="EMBL" id="PRLE01000001">
    <property type="protein sequence ID" value="RAW61288.1"/>
    <property type="molecule type" value="Genomic_DNA"/>
</dbReference>
<sequence length="472" mass="51345">MIYAEYVEFDLPTGARVRRLEVYGHAGYAPAGQDIVCAGASMLMETLVYVLAGCEEADCCAYREPTGPRVSVKLTGDIHESDLAAMEFAKNGLALLAERYPDHVHFVDKSRDGQEKMVELQLFAEGGGDGGSAGGTGDAGAEGGSGIVEPAMSPAEERLARCSGVLKRTGSRGAGLPSQSPDGNSSPKGGTLGKTDNSEQDEESSAGRESDGPAGEGDGSEGKEKAQMTPEEHKKAFRELMQGEYKAESEELMQQAVERAAQLLENSPQMRGLLDALHEAYGVEDMEALTEAVKNGRVKDEAYFEKLAMEKGVSVATARQMDKLESENKRLTAAEKFAEDQRKAAQRQVEIDRIHAEWDREAQQLKAQYPEFDLEQTLANPEIANLMRLGVSMSNAYRAVYFDQIMAQNESRTAKQVEDGVTERIRQRGTRPGENGTRPGGAAQTHTDVNALTRKEREQLERAALRGQVVTF</sequence>
<evidence type="ECO:0000256" key="2">
    <source>
        <dbReference type="ARBA" id="ARBA00022670"/>
    </source>
</evidence>
<accession>A0A329UKZ2</accession>
<keyword evidence="1" id="KW-0690">Ribosome biogenesis</keyword>
<dbReference type="GO" id="GO:0008234">
    <property type="term" value="F:cysteine-type peptidase activity"/>
    <property type="evidence" value="ECO:0007669"/>
    <property type="project" value="UniProtKB-KW"/>
</dbReference>
<dbReference type="Gene3D" id="3.30.70.1490">
    <property type="entry name" value="Cysteine protease Prp"/>
    <property type="match status" value="1"/>
</dbReference>
<dbReference type="OrthoDB" id="48998at2"/>
<keyword evidence="4" id="KW-0788">Thiol protease</keyword>
<evidence type="ECO:0000256" key="6">
    <source>
        <dbReference type="ARBA" id="ARBA00044538"/>
    </source>
</evidence>
<protein>
    <recommendedName>
        <fullName evidence="6">Ribosomal processing cysteine protease Prp</fullName>
    </recommendedName>
</protein>
<evidence type="ECO:0000256" key="8">
    <source>
        <dbReference type="SAM" id="MobiDB-lite"/>
    </source>
</evidence>
<comment type="caution">
    <text evidence="9">The sequence shown here is derived from an EMBL/GenBank/DDBJ whole genome shotgun (WGS) entry which is preliminary data.</text>
</comment>
<name>A0A329UKZ2_9FIRM</name>
<dbReference type="RefSeq" id="WP_112147647.1">
    <property type="nucleotide sequence ID" value="NZ_PRLE01000001.1"/>
</dbReference>
<gene>
    <name evidence="9" type="ORF">C4N22_00955</name>
</gene>
<evidence type="ECO:0000313" key="9">
    <source>
        <dbReference type="EMBL" id="RAW61288.1"/>
    </source>
</evidence>
<feature type="compositionally biased region" description="Gly residues" evidence="8">
    <location>
        <begin position="125"/>
        <end position="146"/>
    </location>
</feature>
<feature type="coiled-coil region" evidence="7">
    <location>
        <begin position="321"/>
        <end position="348"/>
    </location>
</feature>
<dbReference type="InterPro" id="IPR007422">
    <property type="entry name" value="Peptidase_Prp"/>
</dbReference>
<evidence type="ECO:0000256" key="7">
    <source>
        <dbReference type="SAM" id="Coils"/>
    </source>
</evidence>
<dbReference type="Pfam" id="PF04327">
    <property type="entry name" value="Peptidase_Prp"/>
    <property type="match status" value="1"/>
</dbReference>
<dbReference type="Proteomes" id="UP000250583">
    <property type="component" value="Unassembled WGS sequence"/>
</dbReference>
<feature type="compositionally biased region" description="Basic and acidic residues" evidence="8">
    <location>
        <begin position="414"/>
        <end position="426"/>
    </location>
</feature>
<keyword evidence="2" id="KW-0645">Protease</keyword>
<dbReference type="SUPFAM" id="SSF118010">
    <property type="entry name" value="TM1457-like"/>
    <property type="match status" value="1"/>
</dbReference>
<dbReference type="GO" id="GO:0042254">
    <property type="term" value="P:ribosome biogenesis"/>
    <property type="evidence" value="ECO:0007669"/>
    <property type="project" value="UniProtKB-KW"/>
</dbReference>
<evidence type="ECO:0000313" key="10">
    <source>
        <dbReference type="Proteomes" id="UP000250583"/>
    </source>
</evidence>
<feature type="region of interest" description="Disordered" evidence="8">
    <location>
        <begin position="414"/>
        <end position="447"/>
    </location>
</feature>
<dbReference type="AlphaFoldDB" id="A0A329UKZ2"/>
<evidence type="ECO:0000256" key="5">
    <source>
        <dbReference type="ARBA" id="ARBA00044503"/>
    </source>
</evidence>
<evidence type="ECO:0000256" key="4">
    <source>
        <dbReference type="ARBA" id="ARBA00022807"/>
    </source>
</evidence>
<dbReference type="InterPro" id="IPR036764">
    <property type="entry name" value="Peptidase_Prp_sf"/>
</dbReference>
<feature type="region of interest" description="Disordered" evidence="8">
    <location>
        <begin position="168"/>
        <end position="240"/>
    </location>
</feature>
<comment type="similarity">
    <text evidence="5">Belongs to the Prp family.</text>
</comment>
<feature type="region of interest" description="Disordered" evidence="8">
    <location>
        <begin position="124"/>
        <end position="154"/>
    </location>
</feature>
<keyword evidence="7" id="KW-0175">Coiled coil</keyword>
<evidence type="ECO:0000256" key="1">
    <source>
        <dbReference type="ARBA" id="ARBA00022517"/>
    </source>
</evidence>
<keyword evidence="3" id="KW-0378">Hydrolase</keyword>
<dbReference type="CDD" id="cd16332">
    <property type="entry name" value="Prp-like"/>
    <property type="match status" value="1"/>
</dbReference>
<feature type="compositionally biased region" description="Basic and acidic residues" evidence="8">
    <location>
        <begin position="220"/>
        <end position="238"/>
    </location>
</feature>
<feature type="compositionally biased region" description="Polar residues" evidence="8">
    <location>
        <begin position="177"/>
        <end position="188"/>
    </location>
</feature>
<reference evidence="9 10" key="1">
    <citation type="submission" date="2018-02" db="EMBL/GenBank/DDBJ databases">
        <title>Complete genome sequencing of Faecalibacterium prausnitzii strains isolated from the human gut.</title>
        <authorList>
            <person name="Fitzgerald B.C."/>
            <person name="Shkoporov A.N."/>
            <person name="Ross P.R."/>
            <person name="Hill C."/>
        </authorList>
    </citation>
    <scope>NUCLEOTIDE SEQUENCE [LARGE SCALE GENOMIC DNA]</scope>
    <source>
        <strain evidence="9 10">APC923/61-1</strain>
    </source>
</reference>
<proteinExistence type="inferred from homology"/>